<proteinExistence type="predicted"/>
<protein>
    <recommendedName>
        <fullName evidence="4">DUF222 domain-containing protein</fullName>
    </recommendedName>
</protein>
<dbReference type="EMBL" id="FNFU01000033">
    <property type="protein sequence ID" value="SDL13447.1"/>
    <property type="molecule type" value="Genomic_DNA"/>
</dbReference>
<feature type="non-terminal residue" evidence="2">
    <location>
        <position position="126"/>
    </location>
</feature>
<evidence type="ECO:0000256" key="1">
    <source>
        <dbReference type="SAM" id="MobiDB-lite"/>
    </source>
</evidence>
<accession>A0A1G9HKF5</accession>
<dbReference type="AlphaFoldDB" id="A0A1G9HKF5"/>
<gene>
    <name evidence="2" type="ORF">SAMN05216282_1331</name>
</gene>
<reference evidence="2 3" key="1">
    <citation type="submission" date="2016-10" db="EMBL/GenBank/DDBJ databases">
        <authorList>
            <person name="de Groot N.N."/>
        </authorList>
    </citation>
    <scope>NUCLEOTIDE SEQUENCE [LARGE SCALE GENOMIC DNA]</scope>
    <source>
        <strain evidence="2 3">CGMCC 1.5382</strain>
    </source>
</reference>
<sequence>METITGPPGRALPAGPNPGVDPGVAPDQGQPLTAAAVHLEELGALIDAVTAIDRAMAVQAAARVVAIDAARVCSERELDGSAFSPALTRRSLVAELACALRIPESTASGLLESSRALVHDLPDTLS</sequence>
<evidence type="ECO:0008006" key="4">
    <source>
        <dbReference type="Google" id="ProtNLM"/>
    </source>
</evidence>
<evidence type="ECO:0000313" key="3">
    <source>
        <dbReference type="Proteomes" id="UP000198701"/>
    </source>
</evidence>
<feature type="region of interest" description="Disordered" evidence="1">
    <location>
        <begin position="1"/>
        <end position="29"/>
    </location>
</feature>
<keyword evidence="3" id="KW-1185">Reference proteome</keyword>
<dbReference type="Proteomes" id="UP000198701">
    <property type="component" value="Unassembled WGS sequence"/>
</dbReference>
<evidence type="ECO:0000313" key="2">
    <source>
        <dbReference type="EMBL" id="SDL13447.1"/>
    </source>
</evidence>
<name>A0A1G9HKF5_9MICO</name>
<organism evidence="2 3">
    <name type="scientific">Cryobacterium psychrotolerans</name>
    <dbReference type="NCBI Taxonomy" id="386301"/>
    <lineage>
        <taxon>Bacteria</taxon>
        <taxon>Bacillati</taxon>
        <taxon>Actinomycetota</taxon>
        <taxon>Actinomycetes</taxon>
        <taxon>Micrococcales</taxon>
        <taxon>Microbacteriaceae</taxon>
        <taxon>Cryobacterium</taxon>
    </lineage>
</organism>